<dbReference type="InterPro" id="IPR010352">
    <property type="entry name" value="DUF945"/>
</dbReference>
<proteinExistence type="predicted"/>
<dbReference type="Pfam" id="PF06097">
    <property type="entry name" value="DUF945"/>
    <property type="match status" value="1"/>
</dbReference>
<dbReference type="RefSeq" id="WP_378998009.1">
    <property type="nucleotide sequence ID" value="NZ_JBHSMT010000024.1"/>
</dbReference>
<sequence>MKKIIVVLALSTIFLRASAATSEECTKTEALSASPGANQMSWMQDSEGWQAYSAVATELTVIQSGKGISRNIDKLVRFEFSAPTKKKLINLFNNDKPLHVERRLLASGETAVDFSVDALHYQDKSGQAKGDSASLKGTVTFDKTFTKAKSTAAMPSFNYSDGSRLQIVGSDLRYQTEQRRSPLGVWLGSGSISLARMTIDGDEALLPLKFEDIVNKSELQQRANLLDMTVDTSLKSVSWGDDSVEAVHVAFRLPNLDAKTFAALVSDQQKLGQRNLTMAERSAASLKAGARFMESLLKHDISVLIQDISATYHGFRAGLSGHLELKAEKQGRGSQKQDFMKRLSGSFEAHVPMALVTEISRVWGRKTSEHQGKEPVSDEEVNKKSDSMVAKAIDDLRQKQLIRIDADTIRSTFEIKKGKFFVNGTDVSHFRAVER</sequence>
<evidence type="ECO:0000313" key="3">
    <source>
        <dbReference type="Proteomes" id="UP001596045"/>
    </source>
</evidence>
<keyword evidence="3" id="KW-1185">Reference proteome</keyword>
<accession>A0ABW0M9K3</accession>
<comment type="caution">
    <text evidence="2">The sequence shown here is derived from an EMBL/GenBank/DDBJ whole genome shotgun (WGS) entry which is preliminary data.</text>
</comment>
<reference evidence="3" key="1">
    <citation type="journal article" date="2019" name="Int. J. Syst. Evol. Microbiol.">
        <title>The Global Catalogue of Microorganisms (GCM) 10K type strain sequencing project: providing services to taxonomists for standard genome sequencing and annotation.</title>
        <authorList>
            <consortium name="The Broad Institute Genomics Platform"/>
            <consortium name="The Broad Institute Genome Sequencing Center for Infectious Disease"/>
            <person name="Wu L."/>
            <person name="Ma J."/>
        </authorList>
    </citation>
    <scope>NUCLEOTIDE SEQUENCE [LARGE SCALE GENOMIC DNA]</scope>
    <source>
        <strain evidence="3">JCM 17066</strain>
    </source>
</reference>
<dbReference type="Proteomes" id="UP001596045">
    <property type="component" value="Unassembled WGS sequence"/>
</dbReference>
<organism evidence="2 3">
    <name type="scientific">Paraherbaspirillum soli</name>
    <dbReference type="NCBI Taxonomy" id="631222"/>
    <lineage>
        <taxon>Bacteria</taxon>
        <taxon>Pseudomonadati</taxon>
        <taxon>Pseudomonadota</taxon>
        <taxon>Betaproteobacteria</taxon>
        <taxon>Burkholderiales</taxon>
        <taxon>Oxalobacteraceae</taxon>
        <taxon>Paraherbaspirillum</taxon>
    </lineage>
</organism>
<dbReference type="EMBL" id="JBHSMT010000024">
    <property type="protein sequence ID" value="MFC5474900.1"/>
    <property type="molecule type" value="Genomic_DNA"/>
</dbReference>
<protein>
    <submittedName>
        <fullName evidence="2">DUF945 family protein</fullName>
    </submittedName>
</protein>
<evidence type="ECO:0000256" key="1">
    <source>
        <dbReference type="SAM" id="SignalP"/>
    </source>
</evidence>
<feature type="chain" id="PRO_5047304092" evidence="1">
    <location>
        <begin position="20"/>
        <end position="435"/>
    </location>
</feature>
<gene>
    <name evidence="2" type="ORF">ACFPM8_13140</name>
</gene>
<name>A0ABW0M9K3_9BURK</name>
<feature type="signal peptide" evidence="1">
    <location>
        <begin position="1"/>
        <end position="19"/>
    </location>
</feature>
<evidence type="ECO:0000313" key="2">
    <source>
        <dbReference type="EMBL" id="MFC5474900.1"/>
    </source>
</evidence>
<keyword evidence="1" id="KW-0732">Signal</keyword>